<dbReference type="PIRSF" id="PIRSF012562">
    <property type="entry name" value="UCP012562"/>
    <property type="match status" value="1"/>
</dbReference>
<dbReference type="RefSeq" id="WP_141190187.1">
    <property type="nucleotide sequence ID" value="NZ_JBHUMR010000014.1"/>
</dbReference>
<dbReference type="Pfam" id="PF07285">
    <property type="entry name" value="DUF1444"/>
    <property type="match status" value="1"/>
</dbReference>
<dbReference type="NCBIfam" id="NF010189">
    <property type="entry name" value="PRK13668.1"/>
    <property type="match status" value="1"/>
</dbReference>
<proteinExistence type="predicted"/>
<evidence type="ECO:0000313" key="1">
    <source>
        <dbReference type="EMBL" id="MFD2618016.1"/>
    </source>
</evidence>
<comment type="caution">
    <text evidence="1">The sequence shown here is derived from an EMBL/GenBank/DDBJ whole genome shotgun (WGS) entry which is preliminary data.</text>
</comment>
<gene>
    <name evidence="1" type="ORF">ACFSTF_11925</name>
</gene>
<keyword evidence="2" id="KW-1185">Reference proteome</keyword>
<organism evidence="1 2">
    <name type="scientific">Terrilactibacillus laevilacticus</name>
    <dbReference type="NCBI Taxonomy" id="1380157"/>
    <lineage>
        <taxon>Bacteria</taxon>
        <taxon>Bacillati</taxon>
        <taxon>Bacillota</taxon>
        <taxon>Bacilli</taxon>
        <taxon>Bacillales</taxon>
        <taxon>Bacillaceae</taxon>
        <taxon>Terrilactibacillus</taxon>
    </lineage>
</organism>
<name>A0ABW5PT07_9BACI</name>
<dbReference type="EMBL" id="JBHUMR010000014">
    <property type="protein sequence ID" value="MFD2618016.1"/>
    <property type="molecule type" value="Genomic_DNA"/>
</dbReference>
<dbReference type="InterPro" id="IPR010838">
    <property type="entry name" value="DUF1444"/>
</dbReference>
<reference evidence="2" key="1">
    <citation type="journal article" date="2019" name="Int. J. Syst. Evol. Microbiol.">
        <title>The Global Catalogue of Microorganisms (GCM) 10K type strain sequencing project: providing services to taxonomists for standard genome sequencing and annotation.</title>
        <authorList>
            <consortium name="The Broad Institute Genomics Platform"/>
            <consortium name="The Broad Institute Genome Sequencing Center for Infectious Disease"/>
            <person name="Wu L."/>
            <person name="Ma J."/>
        </authorList>
    </citation>
    <scope>NUCLEOTIDE SEQUENCE [LARGE SCALE GENOMIC DNA]</scope>
    <source>
        <strain evidence="2">TISTR 2241</strain>
    </source>
</reference>
<dbReference type="Proteomes" id="UP001597458">
    <property type="component" value="Unassembled WGS sequence"/>
</dbReference>
<protein>
    <submittedName>
        <fullName evidence="1">DUF1444 domain-containing protein</fullName>
    </submittedName>
</protein>
<sequence length="268" mass="30953">MESKELKRLLENRLQAPDRTMVYDREKETLRIENSQSKKGITLELSGLSSRYEAEKDKLIDQIVYYVDHALRVMNSSQRLVGMEKHIFPVMRSTSFPTETSDGKTLLYKEHTAETRIYYALDLGHSYRLIDREFMKNEGVLEDSLFEMAEFNLRSLPIEMKEDHVADNVFTFINHNDGYDASRILNKTLLDDMAAKSKGDLAVSIPHQDVLIFADIVNKRGYDVLAQMTMQFFTNGNIPITALPFIYENGKLNPIFILAKNRPVDEED</sequence>
<evidence type="ECO:0000313" key="2">
    <source>
        <dbReference type="Proteomes" id="UP001597458"/>
    </source>
</evidence>
<accession>A0ABW5PT07</accession>